<reference evidence="2 3" key="1">
    <citation type="journal article" date="2012" name="J. Bacteriol.">
        <title>Genome sequence of deep-sea manganese-oxidizing bacterium Marinobacter manganoxydans MnI7-9.</title>
        <authorList>
            <person name="Wang H."/>
            <person name="Li H."/>
            <person name="Shao Z."/>
            <person name="Liao S."/>
            <person name="Johnstone L."/>
            <person name="Rensing C."/>
            <person name="Wang G."/>
        </authorList>
    </citation>
    <scope>NUCLEOTIDE SEQUENCE [LARGE SCALE GENOMIC DNA]</scope>
    <source>
        <strain evidence="2 3">MnI7-9</strain>
    </source>
</reference>
<organism evidence="2 3">
    <name type="scientific">Marinobacter manganoxydans MnI7-9</name>
    <dbReference type="NCBI Taxonomy" id="1094979"/>
    <lineage>
        <taxon>Bacteria</taxon>
        <taxon>Pseudomonadati</taxon>
        <taxon>Pseudomonadota</taxon>
        <taxon>Gammaproteobacteria</taxon>
        <taxon>Pseudomonadales</taxon>
        <taxon>Marinobacteraceae</taxon>
        <taxon>Marinobacter</taxon>
    </lineage>
</organism>
<dbReference type="AlphaFoldDB" id="G6YVI1"/>
<dbReference type="InterPro" id="IPR011009">
    <property type="entry name" value="Kinase-like_dom_sf"/>
</dbReference>
<dbReference type="EMBL" id="AGTR01000055">
    <property type="protein sequence ID" value="EHJ03930.1"/>
    <property type="molecule type" value="Genomic_DNA"/>
</dbReference>
<evidence type="ECO:0000313" key="3">
    <source>
        <dbReference type="Proteomes" id="UP000003208"/>
    </source>
</evidence>
<dbReference type="SUPFAM" id="SSF56112">
    <property type="entry name" value="Protein kinase-like (PK-like)"/>
    <property type="match status" value="1"/>
</dbReference>
<dbReference type="RefSeq" id="WP_008174494.1">
    <property type="nucleotide sequence ID" value="NZ_AGTR01000055.1"/>
</dbReference>
<gene>
    <name evidence="2" type="ORF">KYE_14380</name>
</gene>
<evidence type="ECO:0000256" key="1">
    <source>
        <dbReference type="SAM" id="MobiDB-lite"/>
    </source>
</evidence>
<protein>
    <submittedName>
        <fullName evidence="2">Uncharacterized protein</fullName>
    </submittedName>
</protein>
<keyword evidence="3" id="KW-1185">Reference proteome</keyword>
<proteinExistence type="predicted"/>
<sequence>MIEAGGELRLGTEGIPVDWLVVMHRLPETAMLEKQIKSSAVEYQRVTAAADLLARFYLDAASVRLSGNQYLERLREGIDDHYQQLIDYSLPEDRVKRVRDQQMTLIEKHSAVFADRAKAGILVEAHGDLRPEHVCLTEPQNGPSWRSGTWTTISARGAGHGGKKRWIT</sequence>
<dbReference type="PATRIC" id="fig|1094979.3.peg.2788"/>
<name>G6YVI1_9GAMM</name>
<feature type="region of interest" description="Disordered" evidence="1">
    <location>
        <begin position="146"/>
        <end position="168"/>
    </location>
</feature>
<accession>G6YVI1</accession>
<dbReference type="Proteomes" id="UP000003208">
    <property type="component" value="Unassembled WGS sequence"/>
</dbReference>
<evidence type="ECO:0000313" key="2">
    <source>
        <dbReference type="EMBL" id="EHJ03930.1"/>
    </source>
</evidence>